<organism evidence="2 3">
    <name type="scientific">Streptomyces luteoverticillatus</name>
    <name type="common">Streptoverticillium luteoverticillatus</name>
    <dbReference type="NCBI Taxonomy" id="66425"/>
    <lineage>
        <taxon>Bacteria</taxon>
        <taxon>Bacillati</taxon>
        <taxon>Actinomycetota</taxon>
        <taxon>Actinomycetes</taxon>
        <taxon>Kitasatosporales</taxon>
        <taxon>Streptomycetaceae</taxon>
        <taxon>Streptomyces</taxon>
    </lineage>
</organism>
<feature type="region of interest" description="Disordered" evidence="1">
    <location>
        <begin position="1"/>
        <end position="41"/>
    </location>
</feature>
<dbReference type="EMBL" id="CP034587">
    <property type="protein sequence ID" value="AZQ72048.1"/>
    <property type="molecule type" value="Genomic_DNA"/>
</dbReference>
<evidence type="ECO:0000313" key="2">
    <source>
        <dbReference type="EMBL" id="AZQ72048.1"/>
    </source>
</evidence>
<evidence type="ECO:0000313" key="3">
    <source>
        <dbReference type="Proteomes" id="UP000267900"/>
    </source>
</evidence>
<name>A0A3Q9FW24_STRLT</name>
<gene>
    <name evidence="2" type="ORF">EKH77_13245</name>
</gene>
<reference evidence="2 3" key="1">
    <citation type="submission" date="2018-12" db="EMBL/GenBank/DDBJ databases">
        <title>The whole draft genome of Streptomyce luteoverticillatus CGMCC 15060.</title>
        <authorList>
            <person name="Feng Z."/>
            <person name="Chen G."/>
            <person name="Zhang J."/>
            <person name="Zhu H."/>
            <person name="Yu X."/>
            <person name="Zhang W."/>
            <person name="Zhang X."/>
        </authorList>
    </citation>
    <scope>NUCLEOTIDE SEQUENCE [LARGE SCALE GENOMIC DNA]</scope>
    <source>
        <strain evidence="2 3">CGMCC 15060</strain>
    </source>
</reference>
<feature type="compositionally biased region" description="Polar residues" evidence="1">
    <location>
        <begin position="18"/>
        <end position="32"/>
    </location>
</feature>
<evidence type="ECO:0000256" key="1">
    <source>
        <dbReference type="SAM" id="MobiDB-lite"/>
    </source>
</evidence>
<dbReference type="AlphaFoldDB" id="A0A3Q9FW24"/>
<protein>
    <submittedName>
        <fullName evidence="2">Uncharacterized protein</fullName>
    </submittedName>
</protein>
<keyword evidence="3" id="KW-1185">Reference proteome</keyword>
<dbReference type="RefSeq" id="WP_126914598.1">
    <property type="nucleotide sequence ID" value="NZ_CP034587.1"/>
</dbReference>
<feature type="region of interest" description="Disordered" evidence="1">
    <location>
        <begin position="56"/>
        <end position="78"/>
    </location>
</feature>
<proteinExistence type="predicted"/>
<sequence>MTDNTGENDALRAKVADANQQSRQRLASTSGNPPEPPARRCDECWDIKRRRAAALRADDRQEAARMTTAMGVHQRRAH</sequence>
<dbReference type="Proteomes" id="UP000267900">
    <property type="component" value="Chromosome"/>
</dbReference>
<accession>A0A3Q9FW24</accession>